<dbReference type="KEGG" id="pfu:PF1066"/>
<dbReference type="HOGENOM" id="CLU_003433_2_1_2"/>
<accession>Q8U1Y8</accession>
<dbReference type="Pfam" id="PF00266">
    <property type="entry name" value="Aminotran_5"/>
    <property type="match status" value="1"/>
</dbReference>
<evidence type="ECO:0000259" key="2">
    <source>
        <dbReference type="Pfam" id="PF00266"/>
    </source>
</evidence>
<evidence type="ECO:0000313" key="3">
    <source>
        <dbReference type="EMBL" id="AAL81190.1"/>
    </source>
</evidence>
<dbReference type="GO" id="GO:0008483">
    <property type="term" value="F:transaminase activity"/>
    <property type="evidence" value="ECO:0007669"/>
    <property type="project" value="UniProtKB-KW"/>
</dbReference>
<gene>
    <name evidence="3" type="ordered locus">PF1066</name>
</gene>
<keyword evidence="3" id="KW-0032">Aminotransferase</keyword>
<dbReference type="PaxDb" id="186497-PF1066"/>
<dbReference type="AlphaFoldDB" id="Q8U1Y8"/>
<reference evidence="3 4" key="1">
    <citation type="journal article" date="1999" name="Genetics">
        <title>Divergence of the hyperthermophilic archaea Pyrococcus furiosus and P. horikoshii inferred from complete genomic sequences.</title>
        <authorList>
            <person name="Maeder D.L."/>
            <person name="Weiss R.B."/>
            <person name="Dunn D.M."/>
            <person name="Cherry J.L."/>
            <person name="Gonzalez J.M."/>
            <person name="DiRuggiero J."/>
            <person name="Robb F.T."/>
        </authorList>
    </citation>
    <scope>NUCLEOTIDE SEQUENCE [LARGE SCALE GENOMIC DNA]</scope>
    <source>
        <strain evidence="4">ATCC 43587 / DSM 3638 / JCM 8422 / Vc1</strain>
    </source>
</reference>
<organism evidence="3 4">
    <name type="scientific">Pyrococcus furiosus (strain ATCC 43587 / DSM 3638 / JCM 8422 / Vc1)</name>
    <dbReference type="NCBI Taxonomy" id="186497"/>
    <lineage>
        <taxon>Archaea</taxon>
        <taxon>Methanobacteriati</taxon>
        <taxon>Methanobacteriota</taxon>
        <taxon>Thermococci</taxon>
        <taxon>Thermococcales</taxon>
        <taxon>Thermococcaceae</taxon>
        <taxon>Pyrococcus</taxon>
    </lineage>
</organism>
<dbReference type="Gene3D" id="3.40.640.10">
    <property type="entry name" value="Type I PLP-dependent aspartate aminotransferase-like (Major domain)"/>
    <property type="match status" value="1"/>
</dbReference>
<dbReference type="PhylomeDB" id="Q8U1Y8"/>
<keyword evidence="4" id="KW-1185">Reference proteome</keyword>
<dbReference type="SMR" id="Q8U1Y8"/>
<dbReference type="STRING" id="186497.PF1066"/>
<dbReference type="Gene3D" id="3.90.1150.10">
    <property type="entry name" value="Aspartate Aminotransferase, domain 1"/>
    <property type="match status" value="1"/>
</dbReference>
<dbReference type="InterPro" id="IPR015422">
    <property type="entry name" value="PyrdxlP-dep_Trfase_small"/>
</dbReference>
<dbReference type="Proteomes" id="UP000001013">
    <property type="component" value="Chromosome"/>
</dbReference>
<dbReference type="PATRIC" id="fig|186497.12.peg.1128"/>
<dbReference type="DNASU" id="1468932"/>
<proteinExistence type="predicted"/>
<dbReference type="InterPro" id="IPR000192">
    <property type="entry name" value="Aminotrans_V_dom"/>
</dbReference>
<name>Q8U1Y8_PYRFU</name>
<dbReference type="PANTHER" id="PTHR43586">
    <property type="entry name" value="CYSTEINE DESULFURASE"/>
    <property type="match status" value="1"/>
</dbReference>
<dbReference type="EMBL" id="AE009950">
    <property type="protein sequence ID" value="AAL81190.1"/>
    <property type="molecule type" value="Genomic_DNA"/>
</dbReference>
<dbReference type="InterPro" id="IPR015421">
    <property type="entry name" value="PyrdxlP-dep_Trfase_major"/>
</dbReference>
<dbReference type="eggNOG" id="arCOG00065">
    <property type="taxonomic scope" value="Archaea"/>
</dbReference>
<evidence type="ECO:0000313" key="4">
    <source>
        <dbReference type="Proteomes" id="UP000001013"/>
    </source>
</evidence>
<keyword evidence="3" id="KW-0808">Transferase</keyword>
<dbReference type="PANTHER" id="PTHR43586:SF8">
    <property type="entry name" value="CYSTEINE DESULFURASE 1, CHLOROPLASTIC"/>
    <property type="match status" value="1"/>
</dbReference>
<sequence length="414" mass="46602">MKLSPTAQPFLHLHNLFILHQKVLVVKPMKELFPGLKRFRAYLNTAGLGLMPLTVYQKVNEFLLDVINYEDGINAVEILDELYFNPMLKKAAKLMKTNPENITVSLQTTDGLKRILTSLTPKKGMKIVSFDLEFPTISAILKSYAKRHGLEVKVIGNKGGLYYMEDVERVIDDNTFAVVFSDVQWITGQRMPTKEIAGVAHEHGAWVIVDAVQSLGALEVYPEKMEVDALVAGGEKWLLNPNTGSGVMWISEELIEVSEPILGLLNTQPEVPWSEWWGDERKDVWDILPVRKDARKLDPGTPPYVSIVALDASLELINSVGIEKIEKHDMKLAKRVREYAYELGVTALGSSQITLLRLGVDYVKQREIVKNLEEKGIVVSLRGAKGIFGIRVSPHLYNTEDDIVTLFDELSKFF</sequence>
<dbReference type="InterPro" id="IPR015424">
    <property type="entry name" value="PyrdxlP-dep_Trfase"/>
</dbReference>
<protein>
    <submittedName>
        <fullName evidence="3">Aminotransferase</fullName>
    </submittedName>
</protein>
<dbReference type="SUPFAM" id="SSF53383">
    <property type="entry name" value="PLP-dependent transferases"/>
    <property type="match status" value="1"/>
</dbReference>
<feature type="domain" description="Aminotransferase class V" evidence="2">
    <location>
        <begin position="42"/>
        <end position="404"/>
    </location>
</feature>
<keyword evidence="1" id="KW-0663">Pyridoxal phosphate</keyword>
<evidence type="ECO:0000256" key="1">
    <source>
        <dbReference type="ARBA" id="ARBA00022898"/>
    </source>
</evidence>